<dbReference type="EMBL" id="JAULSW010000004">
    <property type="protein sequence ID" value="KAK3385358.1"/>
    <property type="molecule type" value="Genomic_DNA"/>
</dbReference>
<dbReference type="AlphaFoldDB" id="A0AAE0TZH2"/>
<evidence type="ECO:0000256" key="1">
    <source>
        <dbReference type="SAM" id="SignalP"/>
    </source>
</evidence>
<organism evidence="2 3">
    <name type="scientific">Podospora didyma</name>
    <dbReference type="NCBI Taxonomy" id="330526"/>
    <lineage>
        <taxon>Eukaryota</taxon>
        <taxon>Fungi</taxon>
        <taxon>Dikarya</taxon>
        <taxon>Ascomycota</taxon>
        <taxon>Pezizomycotina</taxon>
        <taxon>Sordariomycetes</taxon>
        <taxon>Sordariomycetidae</taxon>
        <taxon>Sordariales</taxon>
        <taxon>Podosporaceae</taxon>
        <taxon>Podospora</taxon>
    </lineage>
</organism>
<comment type="caution">
    <text evidence="2">The sequence shown here is derived from an EMBL/GenBank/DDBJ whole genome shotgun (WGS) entry which is preliminary data.</text>
</comment>
<reference evidence="2" key="2">
    <citation type="submission" date="2023-06" db="EMBL/GenBank/DDBJ databases">
        <authorList>
            <consortium name="Lawrence Berkeley National Laboratory"/>
            <person name="Haridas S."/>
            <person name="Hensen N."/>
            <person name="Bonometti L."/>
            <person name="Westerberg I."/>
            <person name="Brannstrom I.O."/>
            <person name="Guillou S."/>
            <person name="Cros-Aarteil S."/>
            <person name="Calhoun S."/>
            <person name="Kuo A."/>
            <person name="Mondo S."/>
            <person name="Pangilinan J."/>
            <person name="Riley R."/>
            <person name="LaButti K."/>
            <person name="Andreopoulos B."/>
            <person name="Lipzen A."/>
            <person name="Chen C."/>
            <person name="Yanf M."/>
            <person name="Daum C."/>
            <person name="Ng V."/>
            <person name="Clum A."/>
            <person name="Steindorff A."/>
            <person name="Ohm R."/>
            <person name="Martin F."/>
            <person name="Silar P."/>
            <person name="Natvig D."/>
            <person name="Lalanne C."/>
            <person name="Gautier V."/>
            <person name="Ament-velasquez S.L."/>
            <person name="Kruys A."/>
            <person name="Hutchinson M.I."/>
            <person name="Powell A.J."/>
            <person name="Barry K."/>
            <person name="Miller A.N."/>
            <person name="Grigoriev I.V."/>
            <person name="Debuchy R."/>
            <person name="Gladieux P."/>
            <person name="Thoren M.H."/>
            <person name="Johannesson H."/>
        </authorList>
    </citation>
    <scope>NUCLEOTIDE SEQUENCE</scope>
    <source>
        <strain evidence="2">CBS 232.78</strain>
    </source>
</reference>
<dbReference type="Proteomes" id="UP001285441">
    <property type="component" value="Unassembled WGS sequence"/>
</dbReference>
<accession>A0AAE0TZH2</accession>
<protein>
    <submittedName>
        <fullName evidence="2">Necrosis inducing protein-domain-containing protein</fullName>
    </submittedName>
</protein>
<dbReference type="PANTHER" id="PTHR33657">
    <property type="entry name" value="DOMAIN PROTEIN, PUTATIVE (AFU_ORTHOLOGUE AFUA_5G00600)-RELATED"/>
    <property type="match status" value="1"/>
</dbReference>
<dbReference type="Pfam" id="PF05630">
    <property type="entry name" value="NPP1"/>
    <property type="match status" value="1"/>
</dbReference>
<sequence>MRSIANILLLGISLTVRATPIRLDEVANITGRDLWRDNLITPGATDLEWRWQPVLDFDQDGCYYTSGFDKFANHNPGLGAANGAPPECLRRDCRNPDRLENSRVFSRWRCNNGVCAIMYEYYFEKDQTLCGSYISGHRHDWENIVVFVRDNRVIRVAPSSHDNYNGATNSPRLEGERPKVVYHKDGTSTHCFRMAKAADDAVENYTGRWYLGQLVGWWNYPSVDVRNRALDWGSGPAPKLAEAKFADYLNRAAGGQVPGFNPNINDN</sequence>
<proteinExistence type="predicted"/>
<dbReference type="PANTHER" id="PTHR33657:SF6">
    <property type="entry name" value="SECRETED PROTEIN"/>
    <property type="match status" value="1"/>
</dbReference>
<feature type="signal peptide" evidence="1">
    <location>
        <begin position="1"/>
        <end position="18"/>
    </location>
</feature>
<gene>
    <name evidence="2" type="ORF">B0H63DRAFT_522697</name>
</gene>
<keyword evidence="1" id="KW-0732">Signal</keyword>
<dbReference type="InterPro" id="IPR008701">
    <property type="entry name" value="NPP1"/>
</dbReference>
<feature type="chain" id="PRO_5042238190" evidence="1">
    <location>
        <begin position="19"/>
        <end position="267"/>
    </location>
</feature>
<evidence type="ECO:0000313" key="2">
    <source>
        <dbReference type="EMBL" id="KAK3385358.1"/>
    </source>
</evidence>
<evidence type="ECO:0000313" key="3">
    <source>
        <dbReference type="Proteomes" id="UP001285441"/>
    </source>
</evidence>
<name>A0AAE0TZH2_9PEZI</name>
<keyword evidence="3" id="KW-1185">Reference proteome</keyword>
<dbReference type="PIRSF" id="PIRSF029958">
    <property type="entry name" value="Necrosis-inducing_protein"/>
    <property type="match status" value="1"/>
</dbReference>
<reference evidence="2" key="1">
    <citation type="journal article" date="2023" name="Mol. Phylogenet. Evol.">
        <title>Genome-scale phylogeny and comparative genomics of the fungal order Sordariales.</title>
        <authorList>
            <person name="Hensen N."/>
            <person name="Bonometti L."/>
            <person name="Westerberg I."/>
            <person name="Brannstrom I.O."/>
            <person name="Guillou S."/>
            <person name="Cros-Aarteil S."/>
            <person name="Calhoun S."/>
            <person name="Haridas S."/>
            <person name="Kuo A."/>
            <person name="Mondo S."/>
            <person name="Pangilinan J."/>
            <person name="Riley R."/>
            <person name="LaButti K."/>
            <person name="Andreopoulos B."/>
            <person name="Lipzen A."/>
            <person name="Chen C."/>
            <person name="Yan M."/>
            <person name="Daum C."/>
            <person name="Ng V."/>
            <person name="Clum A."/>
            <person name="Steindorff A."/>
            <person name="Ohm R.A."/>
            <person name="Martin F."/>
            <person name="Silar P."/>
            <person name="Natvig D.O."/>
            <person name="Lalanne C."/>
            <person name="Gautier V."/>
            <person name="Ament-Velasquez S.L."/>
            <person name="Kruys A."/>
            <person name="Hutchinson M.I."/>
            <person name="Powell A.J."/>
            <person name="Barry K."/>
            <person name="Miller A.N."/>
            <person name="Grigoriev I.V."/>
            <person name="Debuchy R."/>
            <person name="Gladieux P."/>
            <person name="Hiltunen Thoren M."/>
            <person name="Johannesson H."/>
        </authorList>
    </citation>
    <scope>NUCLEOTIDE SEQUENCE</scope>
    <source>
        <strain evidence="2">CBS 232.78</strain>
    </source>
</reference>